<dbReference type="CDD" id="cd00136">
    <property type="entry name" value="PDZ_canonical"/>
    <property type="match status" value="1"/>
</dbReference>
<dbReference type="InterPro" id="IPR035899">
    <property type="entry name" value="DBL_dom_sf"/>
</dbReference>
<dbReference type="Proteomes" id="UP000225706">
    <property type="component" value="Unassembled WGS sequence"/>
</dbReference>
<dbReference type="PROSITE" id="PS50106">
    <property type="entry name" value="PDZ"/>
    <property type="match status" value="1"/>
</dbReference>
<dbReference type="Pfam" id="PF00169">
    <property type="entry name" value="PH"/>
    <property type="match status" value="1"/>
</dbReference>
<keyword evidence="2" id="KW-0677">Repeat</keyword>
<dbReference type="EMBL" id="LSMT01000009">
    <property type="protein sequence ID" value="PFX33722.1"/>
    <property type="molecule type" value="Genomic_DNA"/>
</dbReference>
<dbReference type="InterPro" id="IPR040655">
    <property type="entry name" value="TIAM1_CC-Ex"/>
</dbReference>
<dbReference type="PROSITE" id="PS50229">
    <property type="entry name" value="WH1"/>
    <property type="match status" value="1"/>
</dbReference>
<accession>A0A2B4SYS2</accession>
<dbReference type="Pfam" id="PF02196">
    <property type="entry name" value="RBD"/>
    <property type="match status" value="1"/>
</dbReference>
<dbReference type="InterPro" id="IPR036034">
    <property type="entry name" value="PDZ_sf"/>
</dbReference>
<dbReference type="PANTHER" id="PTHR46001:SF3">
    <property type="entry name" value="PROTEIN STILL LIFE, ISOFORM SIF TYPE 1"/>
    <property type="match status" value="1"/>
</dbReference>
<sequence>MLLEKTGKSSSTPDGSVSLWEFDWSVTNEDNIGNKESQPSGPQFGGQIGLFPSAANSFEAHEATKYIENWSKDGGIQVIRSLAEVNTLSSDDGPLRWVPVIESVIPITIHRKKVETGDVFLVTALMNNETVFSAEINLNEIRLKKTSECFVQWRNRKSKSHAWGLNFVSEEEAQKFLDFCSPGGVRSTSTTSSSNPSLTNQPKSSGPIKLPSRKDSQGSSDTPSIQVNDTDLNNKSPINGTLCNNVGDHYQSNSTLVATETLTTISSHTTSPIPRLQSSGDPDSGFGVEDVGSDSLDSRNVMHISPSHENHLSSRLSVASDSDYSVSSRSNLSDVDDLEMSYFKSVADLNANDSPVDIHASFHDEGDLNSSCGTNLKPQSGIAQSRQGGATRKAGWLSVKHVLVRVKTNKVEQASDRKWRKCWVSLRNGALNFYFCNEKTVSPQDLDEPNFSLEIDGCVAQAVPEHAKLDHVFSVSSRLGEGYFFQASNQTDLENWITAIHSMAASVLAGAGQKGKHEMLRILTTEINRVEKKISSDSKLKKMAELQSTVVTDSKNKQAFLDQISKWDKNLEQLNIDFYRLHCYTAAIQGSQLPNPQTLLACVSRNTKQILSRLNIFSVMSFHAVVSARDPSTDAEVKTRNKAKRSASSVGRLKSALLTSLRINDAASVKSIRDRYSGKGSGTPSLKRQLQPNLDSIDDMPEEEGALVESSSLSSSHSDWKNLGNFLRISLDNNQSTVIPLHNEMTILEVVENTCSKRQLNPEAYYLKLGLEDDSGVTGYTTPLQDSLLESHNYNCLKLCEKCTFTIELERSMEIDRLDFGISVESKDEGIVVSSVEEGRLAHVQGIRTGDEILAVNDIKIEEVENAVEDLREALKDPSITLLLRSCRDEPPVANKVTSDAIITSLVVQPPPKISDTIPEQDLSDLIVPPPQSYDEDSTVDTESVITSCTGELSSPSSLPPGKSVDELLQHAEQVTLFCRRQVEYSDDEEPKPSVRLSQAQKLRKVIIELVDTERSYVKDLRLLLKRYLDPMKDENFMSQSEVQALVSTVHNILEFQVEFLKQIERPMETETGFEEFSTVEQFQNVIYTIGETFFNYTEHFKLYSAFCSSHSRVVELLQSGSNTALHEFLHARNPKNQHSGTLESYLIKPIQRVLRYPLLLQAVTAIEKVAEHINEMQRITEQFSPVFHQLIEEFGVFELSDVSIDRLTHHGKVRWLNCPDDVLKSGTLKKYPVSPRIGKKMTPGTMHLFAFEKVLILLYVERKQKKKEKDRPSSLGSAEEIKFKTIIPASALIIRDHCWLNDGPEPIHSWELVNISDTAEIGRQECTYVFANKTAEEKREMVKYIKEAIKRSIKVGYNLATAIAPRSPSFRRNNADDKLNASDPGPFLRLGGDPSSLFSRSFSHNPEGFRNRRTSLESDATHSSDGSGDTESVSSVGTARDRRFNLKKKNKVVSPLGLEDVQIKL</sequence>
<dbReference type="InterPro" id="IPR001478">
    <property type="entry name" value="PDZ"/>
</dbReference>
<evidence type="ECO:0000259" key="7">
    <source>
        <dbReference type="PROSITE" id="PS50229"/>
    </source>
</evidence>
<dbReference type="GO" id="GO:0007264">
    <property type="term" value="P:small GTPase-mediated signal transduction"/>
    <property type="evidence" value="ECO:0007669"/>
    <property type="project" value="InterPro"/>
</dbReference>
<dbReference type="InterPro" id="IPR011993">
    <property type="entry name" value="PH-like_dom_sf"/>
</dbReference>
<dbReference type="InterPro" id="IPR055230">
    <property type="entry name" value="PH_Tiam1/2"/>
</dbReference>
<feature type="region of interest" description="Disordered" evidence="3">
    <location>
        <begin position="186"/>
        <end position="236"/>
    </location>
</feature>
<dbReference type="GO" id="GO:0005085">
    <property type="term" value="F:guanyl-nucleotide exchange factor activity"/>
    <property type="evidence" value="ECO:0007669"/>
    <property type="project" value="UniProtKB-KW"/>
</dbReference>
<feature type="domain" description="DH" evidence="5">
    <location>
        <begin position="1002"/>
        <end position="1194"/>
    </location>
</feature>
<evidence type="ECO:0000313" key="8">
    <source>
        <dbReference type="EMBL" id="PFX33722.1"/>
    </source>
</evidence>
<evidence type="ECO:0000313" key="9">
    <source>
        <dbReference type="Proteomes" id="UP000225706"/>
    </source>
</evidence>
<feature type="domain" description="PDZ" evidence="6">
    <location>
        <begin position="806"/>
        <end position="886"/>
    </location>
</feature>
<dbReference type="Pfam" id="PF00595">
    <property type="entry name" value="PDZ"/>
    <property type="match status" value="1"/>
</dbReference>
<dbReference type="SUPFAM" id="SSF50156">
    <property type="entry name" value="PDZ domain-like"/>
    <property type="match status" value="1"/>
</dbReference>
<dbReference type="Gene3D" id="6.10.140.680">
    <property type="match status" value="1"/>
</dbReference>
<proteinExistence type="predicted"/>
<feature type="domain" description="PH" evidence="4">
    <location>
        <begin position="390"/>
        <end position="505"/>
    </location>
</feature>
<reference evidence="9" key="1">
    <citation type="journal article" date="2017" name="bioRxiv">
        <title>Comparative analysis of the genomes of Stylophora pistillata and Acropora digitifera provides evidence for extensive differences between species of corals.</title>
        <authorList>
            <person name="Voolstra C.R."/>
            <person name="Li Y."/>
            <person name="Liew Y.J."/>
            <person name="Baumgarten S."/>
            <person name="Zoccola D."/>
            <person name="Flot J.-F."/>
            <person name="Tambutte S."/>
            <person name="Allemand D."/>
            <person name="Aranda M."/>
        </authorList>
    </citation>
    <scope>NUCLEOTIDE SEQUENCE [LARGE SCALE GENOMIC DNA]</scope>
</reference>
<evidence type="ECO:0000259" key="6">
    <source>
        <dbReference type="PROSITE" id="PS50106"/>
    </source>
</evidence>
<feature type="compositionally biased region" description="Polar residues" evidence="3">
    <location>
        <begin position="217"/>
        <end position="236"/>
    </location>
</feature>
<name>A0A2B4SYS2_STYPI</name>
<dbReference type="Pfam" id="PF00621">
    <property type="entry name" value="RhoGEF"/>
    <property type="match status" value="1"/>
</dbReference>
<evidence type="ECO:0000259" key="4">
    <source>
        <dbReference type="PROSITE" id="PS50003"/>
    </source>
</evidence>
<feature type="region of interest" description="Disordered" evidence="3">
    <location>
        <begin position="674"/>
        <end position="698"/>
    </location>
</feature>
<dbReference type="PROSITE" id="PS50003">
    <property type="entry name" value="PH_DOMAIN"/>
    <property type="match status" value="1"/>
</dbReference>
<dbReference type="Gene3D" id="1.20.900.10">
    <property type="entry name" value="Dbl homology (DH) domain"/>
    <property type="match status" value="1"/>
</dbReference>
<dbReference type="Gene3D" id="3.10.20.90">
    <property type="entry name" value="Phosphatidylinositol 3-kinase Catalytic Subunit, Chain A, domain 1"/>
    <property type="match status" value="1"/>
</dbReference>
<keyword evidence="1" id="KW-0344">Guanine-nucleotide releasing factor</keyword>
<dbReference type="SUPFAM" id="SSF48065">
    <property type="entry name" value="DBL homology domain (DH-domain)"/>
    <property type="match status" value="1"/>
</dbReference>
<dbReference type="SMART" id="SM00233">
    <property type="entry name" value="PH"/>
    <property type="match status" value="2"/>
</dbReference>
<dbReference type="InterPro" id="IPR003116">
    <property type="entry name" value="RBD_dom"/>
</dbReference>
<dbReference type="SUPFAM" id="SSF50729">
    <property type="entry name" value="PH domain-like"/>
    <property type="match status" value="3"/>
</dbReference>
<dbReference type="SMART" id="SM00325">
    <property type="entry name" value="RhoGEF"/>
    <property type="match status" value="1"/>
</dbReference>
<keyword evidence="9" id="KW-1185">Reference proteome</keyword>
<dbReference type="SMART" id="SM00228">
    <property type="entry name" value="PDZ"/>
    <property type="match status" value="1"/>
</dbReference>
<feature type="region of interest" description="Disordered" evidence="3">
    <location>
        <begin position="266"/>
        <end position="301"/>
    </location>
</feature>
<dbReference type="Pfam" id="PF18385">
    <property type="entry name" value="Tiam_CC_Ex"/>
    <property type="match status" value="1"/>
</dbReference>
<dbReference type="InterPro" id="IPR000697">
    <property type="entry name" value="WH1/EVH1_dom"/>
</dbReference>
<feature type="compositionally biased region" description="Polar residues" evidence="3">
    <location>
        <begin position="682"/>
        <end position="694"/>
    </location>
</feature>
<protein>
    <submittedName>
        <fullName evidence="8">T-lymphoma invasion and metastasis-inducing protein 1</fullName>
    </submittedName>
</protein>
<dbReference type="SMART" id="SM00461">
    <property type="entry name" value="WH1"/>
    <property type="match status" value="1"/>
</dbReference>
<dbReference type="InterPro" id="IPR043537">
    <property type="entry name" value="Tiam1/Tiam2/Sif"/>
</dbReference>
<evidence type="ECO:0000256" key="2">
    <source>
        <dbReference type="ARBA" id="ARBA00022737"/>
    </source>
</evidence>
<feature type="compositionally biased region" description="Polar residues" evidence="3">
    <location>
        <begin position="195"/>
        <end position="204"/>
    </location>
</feature>
<evidence type="ECO:0000256" key="1">
    <source>
        <dbReference type="ARBA" id="ARBA00022658"/>
    </source>
</evidence>
<dbReference type="STRING" id="50429.A0A2B4SYS2"/>
<dbReference type="OrthoDB" id="8059989at2759"/>
<dbReference type="InterPro" id="IPR001849">
    <property type="entry name" value="PH_domain"/>
</dbReference>
<feature type="domain" description="WH1" evidence="7">
    <location>
        <begin position="70"/>
        <end position="187"/>
    </location>
</feature>
<feature type="compositionally biased region" description="Polar residues" evidence="3">
    <location>
        <begin position="1424"/>
        <end position="1438"/>
    </location>
</feature>
<feature type="region of interest" description="Disordered" evidence="3">
    <location>
        <begin position="1368"/>
        <end position="1389"/>
    </location>
</feature>
<dbReference type="PANTHER" id="PTHR46001">
    <property type="entry name" value="TIAM (MAMMALIAN TUMOR INVASION AND METASTASIS FACTOR) HOMOLOG"/>
    <property type="match status" value="1"/>
</dbReference>
<dbReference type="CDD" id="cd00160">
    <property type="entry name" value="RhoGEF"/>
    <property type="match status" value="1"/>
</dbReference>
<dbReference type="PROSITE" id="PS50010">
    <property type="entry name" value="DH_2"/>
    <property type="match status" value="1"/>
</dbReference>
<feature type="region of interest" description="Disordered" evidence="3">
    <location>
        <begin position="1402"/>
        <end position="1442"/>
    </location>
</feature>
<evidence type="ECO:0000256" key="3">
    <source>
        <dbReference type="SAM" id="MobiDB-lite"/>
    </source>
</evidence>
<dbReference type="InterPro" id="IPR000219">
    <property type="entry name" value="DH_dom"/>
</dbReference>
<dbReference type="Gene3D" id="2.30.29.30">
    <property type="entry name" value="Pleckstrin-homology domain (PH domain)/Phosphotyrosine-binding domain (PTB)"/>
    <property type="match status" value="3"/>
</dbReference>
<dbReference type="Pfam" id="PF00568">
    <property type="entry name" value="WH1"/>
    <property type="match status" value="1"/>
</dbReference>
<dbReference type="Gene3D" id="2.30.42.10">
    <property type="match status" value="1"/>
</dbReference>
<dbReference type="Pfam" id="PF23014">
    <property type="entry name" value="PH_Tiam1"/>
    <property type="match status" value="1"/>
</dbReference>
<comment type="caution">
    <text evidence="8">The sequence shown here is derived from an EMBL/GenBank/DDBJ whole genome shotgun (WGS) entry which is preliminary data.</text>
</comment>
<feature type="compositionally biased region" description="Basic and acidic residues" evidence="3">
    <location>
        <begin position="1408"/>
        <end position="1423"/>
    </location>
</feature>
<gene>
    <name evidence="8" type="primary">TIAM1</name>
    <name evidence="8" type="ORF">AWC38_SpisGene1355</name>
</gene>
<evidence type="ECO:0000259" key="5">
    <source>
        <dbReference type="PROSITE" id="PS50010"/>
    </source>
</evidence>
<organism evidence="8 9">
    <name type="scientific">Stylophora pistillata</name>
    <name type="common">Smooth cauliflower coral</name>
    <dbReference type="NCBI Taxonomy" id="50429"/>
    <lineage>
        <taxon>Eukaryota</taxon>
        <taxon>Metazoa</taxon>
        <taxon>Cnidaria</taxon>
        <taxon>Anthozoa</taxon>
        <taxon>Hexacorallia</taxon>
        <taxon>Scleractinia</taxon>
        <taxon>Astrocoeniina</taxon>
        <taxon>Pocilloporidae</taxon>
        <taxon>Stylophora</taxon>
    </lineage>
</organism>